<keyword evidence="2" id="KW-1185">Reference proteome</keyword>
<evidence type="ECO:0000313" key="3">
    <source>
        <dbReference type="RefSeq" id="XP_053752145.1"/>
    </source>
</evidence>
<name>A0A9W2V110_PANPR</name>
<evidence type="ECO:0000313" key="2">
    <source>
        <dbReference type="Proteomes" id="UP001165780"/>
    </source>
</evidence>
<feature type="compositionally biased region" description="Low complexity" evidence="1">
    <location>
        <begin position="152"/>
        <end position="164"/>
    </location>
</feature>
<organism evidence="2 3">
    <name type="scientific">Panthera pardus</name>
    <name type="common">Leopard</name>
    <name type="synonym">Felis pardus</name>
    <dbReference type="NCBI Taxonomy" id="9691"/>
    <lineage>
        <taxon>Eukaryota</taxon>
        <taxon>Metazoa</taxon>
        <taxon>Chordata</taxon>
        <taxon>Craniata</taxon>
        <taxon>Vertebrata</taxon>
        <taxon>Euteleostomi</taxon>
        <taxon>Mammalia</taxon>
        <taxon>Eutheria</taxon>
        <taxon>Laurasiatheria</taxon>
        <taxon>Carnivora</taxon>
        <taxon>Feliformia</taxon>
        <taxon>Felidae</taxon>
        <taxon>Pantherinae</taxon>
        <taxon>Panthera</taxon>
    </lineage>
</organism>
<gene>
    <name evidence="3" type="primary">LOC128775285</name>
</gene>
<dbReference type="GeneID" id="128775285"/>
<feature type="region of interest" description="Disordered" evidence="1">
    <location>
        <begin position="36"/>
        <end position="249"/>
    </location>
</feature>
<dbReference type="Proteomes" id="UP001165780">
    <property type="component" value="Unplaced"/>
</dbReference>
<protein>
    <submittedName>
        <fullName evidence="3">Collagen alpha-1(I) chain-like</fullName>
    </submittedName>
</protein>
<accession>A0A9W2V110</accession>
<sequence length="299" mass="31428">MALSIFTSLCSCFQNFPSLPPHTLHSVDNPPTPPFLSLTSVPAVPEKERSVGKQSAGTRLSPPPQWGQPELTTRRSHPGEERLRAPSSLGGTLYPAQSQDGRHRGGKPRAGRAPSRERDRRPPGVPRPGSAQEGRGPPPRAAESRARDPGVAGADAALDTCAAGAGQGHGLGRVRTGPRPGQVRADSRRRSPPHTGSPPAAGRTPARSPPPRTYTAGAPGPEQEPTAWRAAEPSSLCGRSPYSELALPTGGRAGTLLRMRGAPLRPGDQAPTEGIADVQNYLLAVEVLLLQAWKQARAV</sequence>
<reference evidence="3" key="1">
    <citation type="submission" date="2025-08" db="UniProtKB">
        <authorList>
            <consortium name="RefSeq"/>
        </authorList>
    </citation>
    <scope>IDENTIFICATION</scope>
    <source>
        <tissue evidence="3">Whole blood</tissue>
    </source>
</reference>
<proteinExistence type="predicted"/>
<evidence type="ECO:0000256" key="1">
    <source>
        <dbReference type="SAM" id="MobiDB-lite"/>
    </source>
</evidence>
<dbReference type="AlphaFoldDB" id="A0A9W2V110"/>
<dbReference type="RefSeq" id="XP_053752145.1">
    <property type="nucleotide sequence ID" value="XM_053896170.1"/>
</dbReference>